<evidence type="ECO:0000256" key="12">
    <source>
        <dbReference type="RuleBase" id="RU000461"/>
    </source>
</evidence>
<keyword evidence="4" id="KW-0812">Transmembrane</keyword>
<keyword evidence="10" id="KW-0472">Membrane</keyword>
<dbReference type="Gene3D" id="1.10.630.10">
    <property type="entry name" value="Cytochrome P450"/>
    <property type="match status" value="1"/>
</dbReference>
<dbReference type="Pfam" id="PF00067">
    <property type="entry name" value="p450"/>
    <property type="match status" value="1"/>
</dbReference>
<dbReference type="SUPFAM" id="SSF48264">
    <property type="entry name" value="Cytochrome P450"/>
    <property type="match status" value="1"/>
</dbReference>
<keyword evidence="9 12" id="KW-0503">Monooxygenase</keyword>
<dbReference type="InterPro" id="IPR050665">
    <property type="entry name" value="Cytochrome_P450_Monooxygen"/>
</dbReference>
<evidence type="ECO:0000256" key="1">
    <source>
        <dbReference type="ARBA" id="ARBA00004167"/>
    </source>
</evidence>
<evidence type="ECO:0000256" key="3">
    <source>
        <dbReference type="ARBA" id="ARBA00022617"/>
    </source>
</evidence>
<keyword evidence="8 11" id="KW-0408">Iron</keyword>
<comment type="subcellular location">
    <subcellularLocation>
        <location evidence="1">Membrane</location>
        <topology evidence="1">Single-pass membrane protein</topology>
    </subcellularLocation>
</comment>
<dbReference type="PROSITE" id="PS00086">
    <property type="entry name" value="CYTOCHROME_P450"/>
    <property type="match status" value="1"/>
</dbReference>
<dbReference type="GO" id="GO:0004497">
    <property type="term" value="F:monooxygenase activity"/>
    <property type="evidence" value="ECO:0007669"/>
    <property type="project" value="UniProtKB-KW"/>
</dbReference>
<evidence type="ECO:0008006" key="15">
    <source>
        <dbReference type="Google" id="ProtNLM"/>
    </source>
</evidence>
<keyword evidence="6" id="KW-1133">Transmembrane helix</keyword>
<evidence type="ECO:0000313" key="14">
    <source>
        <dbReference type="Proteomes" id="UP001187192"/>
    </source>
</evidence>
<dbReference type="InterPro" id="IPR001128">
    <property type="entry name" value="Cyt_P450"/>
</dbReference>
<dbReference type="InterPro" id="IPR036396">
    <property type="entry name" value="Cyt_P450_sf"/>
</dbReference>
<evidence type="ECO:0000256" key="8">
    <source>
        <dbReference type="ARBA" id="ARBA00023004"/>
    </source>
</evidence>
<name>A0AA88DZK7_FICCA</name>
<dbReference type="PANTHER" id="PTHR24282">
    <property type="entry name" value="CYTOCHROME P450 FAMILY MEMBER"/>
    <property type="match status" value="1"/>
</dbReference>
<reference evidence="13" key="1">
    <citation type="submission" date="2023-07" db="EMBL/GenBank/DDBJ databases">
        <title>draft genome sequence of fig (Ficus carica).</title>
        <authorList>
            <person name="Takahashi T."/>
            <person name="Nishimura K."/>
        </authorList>
    </citation>
    <scope>NUCLEOTIDE SEQUENCE</scope>
</reference>
<dbReference type="GO" id="GO:0016705">
    <property type="term" value="F:oxidoreductase activity, acting on paired donors, with incorporation or reduction of molecular oxygen"/>
    <property type="evidence" value="ECO:0007669"/>
    <property type="project" value="InterPro"/>
</dbReference>
<evidence type="ECO:0000256" key="6">
    <source>
        <dbReference type="ARBA" id="ARBA00022989"/>
    </source>
</evidence>
<comment type="caution">
    <text evidence="13">The sequence shown here is derived from an EMBL/GenBank/DDBJ whole genome shotgun (WGS) entry which is preliminary data.</text>
</comment>
<dbReference type="GO" id="GO:0005506">
    <property type="term" value="F:iron ion binding"/>
    <property type="evidence" value="ECO:0007669"/>
    <property type="project" value="InterPro"/>
</dbReference>
<dbReference type="PRINTS" id="PR00465">
    <property type="entry name" value="EP450IV"/>
</dbReference>
<protein>
    <recommendedName>
        <fullName evidence="15">Cytochrome P450</fullName>
    </recommendedName>
</protein>
<dbReference type="AlphaFoldDB" id="A0AA88DZK7"/>
<evidence type="ECO:0000256" key="5">
    <source>
        <dbReference type="ARBA" id="ARBA00022723"/>
    </source>
</evidence>
<comment type="similarity">
    <text evidence="2 12">Belongs to the cytochrome P450 family.</text>
</comment>
<evidence type="ECO:0000256" key="7">
    <source>
        <dbReference type="ARBA" id="ARBA00023002"/>
    </source>
</evidence>
<evidence type="ECO:0000256" key="10">
    <source>
        <dbReference type="ARBA" id="ARBA00023136"/>
    </source>
</evidence>
<dbReference type="InterPro" id="IPR002403">
    <property type="entry name" value="Cyt_P450_E_grp-IV"/>
</dbReference>
<keyword evidence="14" id="KW-1185">Reference proteome</keyword>
<dbReference type="PRINTS" id="PR00385">
    <property type="entry name" value="P450"/>
</dbReference>
<dbReference type="EMBL" id="BTGU01000201">
    <property type="protein sequence ID" value="GMN64920.1"/>
    <property type="molecule type" value="Genomic_DNA"/>
</dbReference>
<comment type="cofactor">
    <cofactor evidence="11">
        <name>heme</name>
        <dbReference type="ChEBI" id="CHEBI:30413"/>
    </cofactor>
</comment>
<proteinExistence type="inferred from homology"/>
<organism evidence="13 14">
    <name type="scientific">Ficus carica</name>
    <name type="common">Common fig</name>
    <dbReference type="NCBI Taxonomy" id="3494"/>
    <lineage>
        <taxon>Eukaryota</taxon>
        <taxon>Viridiplantae</taxon>
        <taxon>Streptophyta</taxon>
        <taxon>Embryophyta</taxon>
        <taxon>Tracheophyta</taxon>
        <taxon>Spermatophyta</taxon>
        <taxon>Magnoliopsida</taxon>
        <taxon>eudicotyledons</taxon>
        <taxon>Gunneridae</taxon>
        <taxon>Pentapetalae</taxon>
        <taxon>rosids</taxon>
        <taxon>fabids</taxon>
        <taxon>Rosales</taxon>
        <taxon>Moraceae</taxon>
        <taxon>Ficeae</taxon>
        <taxon>Ficus</taxon>
    </lineage>
</organism>
<dbReference type="GO" id="GO:0020037">
    <property type="term" value="F:heme binding"/>
    <property type="evidence" value="ECO:0007669"/>
    <property type="project" value="InterPro"/>
</dbReference>
<dbReference type="PANTHER" id="PTHR24282:SF121">
    <property type="entry name" value="CYTOCHROME P450 714C2-LIKE"/>
    <property type="match status" value="1"/>
</dbReference>
<keyword evidence="3 11" id="KW-0349">Heme</keyword>
<dbReference type="Proteomes" id="UP001187192">
    <property type="component" value="Unassembled WGS sequence"/>
</dbReference>
<dbReference type="InterPro" id="IPR017972">
    <property type="entry name" value="Cyt_P450_CS"/>
</dbReference>
<feature type="binding site" description="axial binding residue" evidence="11">
    <location>
        <position position="250"/>
    </location>
    <ligand>
        <name>heme</name>
        <dbReference type="ChEBI" id="CHEBI:30413"/>
    </ligand>
    <ligandPart>
        <name>Fe</name>
        <dbReference type="ChEBI" id="CHEBI:18248"/>
    </ligandPart>
</feature>
<evidence type="ECO:0000256" key="2">
    <source>
        <dbReference type="ARBA" id="ARBA00010617"/>
    </source>
</evidence>
<gene>
    <name evidence="13" type="ORF">TIFTF001_033996</name>
</gene>
<evidence type="ECO:0000256" key="9">
    <source>
        <dbReference type="ARBA" id="ARBA00023033"/>
    </source>
</evidence>
<sequence length="324" mass="36540">MEQQIGSEGVAEIQVDEYFMGFTVEVVSKACFGNNYSGGEDIFLRIRGLISTMSSRAIFKGFPILRYIPTKSNRESWRLENEAILEGAENMSDIGQESMEQYLVDNFKNIYLASKSVAISTSWSLMFLATNPEWQDRVRAEVLEAMGGQKLEPSMLRKMKTLKMVIYESLRLYPPAPMLGREALQDLHFGNIHVPKWVNTWISVAKLHQDPKIWGHDAHKFNPERFSNGVSGSCKQPHVYMPFGFGPRLCLGQNFAMAVLRILLALISPRERSWPRAHDGEIWFGSDSNNNAEEILAEILHEQPLVRSSTPPPAAGRAHLRAGG</sequence>
<keyword evidence="5 11" id="KW-0479">Metal-binding</keyword>
<evidence type="ECO:0000256" key="4">
    <source>
        <dbReference type="ARBA" id="ARBA00022692"/>
    </source>
</evidence>
<dbReference type="GO" id="GO:0016020">
    <property type="term" value="C:membrane"/>
    <property type="evidence" value="ECO:0007669"/>
    <property type="project" value="UniProtKB-SubCell"/>
</dbReference>
<evidence type="ECO:0000313" key="13">
    <source>
        <dbReference type="EMBL" id="GMN64920.1"/>
    </source>
</evidence>
<keyword evidence="7 12" id="KW-0560">Oxidoreductase</keyword>
<evidence type="ECO:0000256" key="11">
    <source>
        <dbReference type="PIRSR" id="PIRSR602403-1"/>
    </source>
</evidence>
<accession>A0AA88DZK7</accession>